<dbReference type="Proteomes" id="UP000821845">
    <property type="component" value="Chromosome 7"/>
</dbReference>
<protein>
    <submittedName>
        <fullName evidence="1">Uncharacterized protein</fullName>
    </submittedName>
</protein>
<sequence>MSKDKCSFDPHVTEVLSVLGLVHLSLTHFCKVRLSVIANLCPHLKFLAVRVCDIDEDDDTGATTFSNLEHLYIGSAMKEPSFFKLLSSCPGLRELELDKDELTTAFIAGPSSLCGEPFRLEHLERVTLRTFTEWYKECSLDSRTELVSELDATLRRLPSLRRVRTDNYKIRLRIASCFPNIALDWCTCTACFAEFPRIHSLQEETYAATQYLKLPEPIELVEVSVGRKSEESIETEEFKTDRNPGANTESEKESMVKGEEAVLTALSSRAEDDAVSEGGESARTTMTALESLMSEKTCTTRGARARRLQRMLPYAYANKGLKRNGFTAAHGLGCQRSPTELVPIFVSGKGDGGGEDGAYCEIQLAQARRGAGLAGDVHVSIMEPTSEEQPHEAADVAHEDQGGEVDTASTESSASSVGGSSTASPSSSPAAEEAGARPHLSSCLCPEDEGVQWKRCSGARACARTHSCTAPAWNSRSTLIQKGPRDPCAVCATRCGGAPKPGGGTSGMADSGAMAVR</sequence>
<dbReference type="EMBL" id="CM023487">
    <property type="protein sequence ID" value="KAH6926052.1"/>
    <property type="molecule type" value="Genomic_DNA"/>
</dbReference>
<keyword evidence="2" id="KW-1185">Reference proteome</keyword>
<name>A0ACB7RW69_HYAAI</name>
<accession>A0ACB7RW69</accession>
<reference evidence="1" key="1">
    <citation type="submission" date="2020-05" db="EMBL/GenBank/DDBJ databases">
        <title>Large-scale comparative analyses of tick genomes elucidate their genetic diversity and vector capacities.</title>
        <authorList>
            <person name="Jia N."/>
            <person name="Wang J."/>
            <person name="Shi W."/>
            <person name="Du L."/>
            <person name="Sun Y."/>
            <person name="Zhan W."/>
            <person name="Jiang J."/>
            <person name="Wang Q."/>
            <person name="Zhang B."/>
            <person name="Ji P."/>
            <person name="Sakyi L.B."/>
            <person name="Cui X."/>
            <person name="Yuan T."/>
            <person name="Jiang B."/>
            <person name="Yang W."/>
            <person name="Lam T.T.-Y."/>
            <person name="Chang Q."/>
            <person name="Ding S."/>
            <person name="Wang X."/>
            <person name="Zhu J."/>
            <person name="Ruan X."/>
            <person name="Zhao L."/>
            <person name="Wei J."/>
            <person name="Que T."/>
            <person name="Du C."/>
            <person name="Cheng J."/>
            <person name="Dai P."/>
            <person name="Han X."/>
            <person name="Huang E."/>
            <person name="Gao Y."/>
            <person name="Liu J."/>
            <person name="Shao H."/>
            <person name="Ye R."/>
            <person name="Li L."/>
            <person name="Wei W."/>
            <person name="Wang X."/>
            <person name="Wang C."/>
            <person name="Yang T."/>
            <person name="Huo Q."/>
            <person name="Li W."/>
            <person name="Guo W."/>
            <person name="Chen H."/>
            <person name="Zhou L."/>
            <person name="Ni X."/>
            <person name="Tian J."/>
            <person name="Zhou Y."/>
            <person name="Sheng Y."/>
            <person name="Liu T."/>
            <person name="Pan Y."/>
            <person name="Xia L."/>
            <person name="Li J."/>
            <person name="Zhao F."/>
            <person name="Cao W."/>
        </authorList>
    </citation>
    <scope>NUCLEOTIDE SEQUENCE</scope>
    <source>
        <strain evidence="1">Hyas-2018</strain>
    </source>
</reference>
<organism evidence="1 2">
    <name type="scientific">Hyalomma asiaticum</name>
    <name type="common">Tick</name>
    <dbReference type="NCBI Taxonomy" id="266040"/>
    <lineage>
        <taxon>Eukaryota</taxon>
        <taxon>Metazoa</taxon>
        <taxon>Ecdysozoa</taxon>
        <taxon>Arthropoda</taxon>
        <taxon>Chelicerata</taxon>
        <taxon>Arachnida</taxon>
        <taxon>Acari</taxon>
        <taxon>Parasitiformes</taxon>
        <taxon>Ixodida</taxon>
        <taxon>Ixodoidea</taxon>
        <taxon>Ixodidae</taxon>
        <taxon>Hyalomminae</taxon>
        <taxon>Hyalomma</taxon>
    </lineage>
</organism>
<comment type="caution">
    <text evidence="1">The sequence shown here is derived from an EMBL/GenBank/DDBJ whole genome shotgun (WGS) entry which is preliminary data.</text>
</comment>
<gene>
    <name evidence="1" type="ORF">HPB50_013488</name>
</gene>
<evidence type="ECO:0000313" key="2">
    <source>
        <dbReference type="Proteomes" id="UP000821845"/>
    </source>
</evidence>
<evidence type="ECO:0000313" key="1">
    <source>
        <dbReference type="EMBL" id="KAH6926052.1"/>
    </source>
</evidence>
<proteinExistence type="predicted"/>